<dbReference type="PANTHER" id="PTHR11046">
    <property type="entry name" value="OLIGORIBONUCLEASE, MITOCHONDRIAL"/>
    <property type="match status" value="1"/>
</dbReference>
<proteinExistence type="predicted"/>
<evidence type="ECO:0000313" key="4">
    <source>
        <dbReference type="Proteomes" id="UP001164746"/>
    </source>
</evidence>
<dbReference type="PANTHER" id="PTHR11046:SF25">
    <property type="match status" value="1"/>
</dbReference>
<keyword evidence="1" id="KW-0378">Hydrolase</keyword>
<keyword evidence="1" id="KW-0540">Nuclease</keyword>
<evidence type="ECO:0000256" key="1">
    <source>
        <dbReference type="ARBA" id="ARBA00022722"/>
    </source>
</evidence>
<dbReference type="EMBL" id="CP111028">
    <property type="protein sequence ID" value="WAR31189.1"/>
    <property type="molecule type" value="Genomic_DNA"/>
</dbReference>
<feature type="coiled-coil region" evidence="2">
    <location>
        <begin position="188"/>
        <end position="259"/>
    </location>
</feature>
<keyword evidence="4" id="KW-1185">Reference proteome</keyword>
<dbReference type="Proteomes" id="UP001164746">
    <property type="component" value="Chromosome 17"/>
</dbReference>
<sequence>MIEFLETYGAENRLLKAVLFDLKVPEYIAGVKALGLVSKFITGPLWSILEDKSVTIVDMNEKYHQLVIYLDSAVRDIDGFMTGPTAVILSALTKLAMKLYADHLPGGKLRTNEIITVAAPKTSSFAESVFGQMDHMLRTKPNISNLAAEASIMFANNNTLEWLQSKITASRNVPSMRRKYKERIDTIKEQRRIKLQEIIRKKEQAERDRIEKQENYTREIIIHGLWQSQAEIDQMLASYETNQQKIQALKAQISKAKCRGTEKSLTVEELTNNLKLLVQRAIVKDRESDEQVHMLVGKKDKAQ</sequence>
<dbReference type="InterPro" id="IPR022894">
    <property type="entry name" value="Oligoribonuclease"/>
</dbReference>
<reference evidence="3" key="1">
    <citation type="submission" date="2022-11" db="EMBL/GenBank/DDBJ databases">
        <title>Centuries of genome instability and evolution in soft-shell clam transmissible cancer (bioRxiv).</title>
        <authorList>
            <person name="Hart S.F.M."/>
            <person name="Yonemitsu M.A."/>
            <person name="Giersch R.M."/>
            <person name="Beal B.F."/>
            <person name="Arriagada G."/>
            <person name="Davis B.W."/>
            <person name="Ostrander E.A."/>
            <person name="Goff S.P."/>
            <person name="Metzger M.J."/>
        </authorList>
    </citation>
    <scope>NUCLEOTIDE SEQUENCE</scope>
    <source>
        <strain evidence="3">MELC-2E11</strain>
        <tissue evidence="3">Siphon/mantle</tissue>
    </source>
</reference>
<name>A0ABY7GCF4_MYAAR</name>
<keyword evidence="2" id="KW-0175">Coiled coil</keyword>
<gene>
    <name evidence="3" type="ORF">MAR_033731</name>
</gene>
<feature type="non-terminal residue" evidence="3">
    <location>
        <position position="303"/>
    </location>
</feature>
<accession>A0ABY7GCF4</accession>
<protein>
    <submittedName>
        <fullName evidence="3">Uncharacterized protein</fullName>
    </submittedName>
</protein>
<evidence type="ECO:0000313" key="3">
    <source>
        <dbReference type="EMBL" id="WAR31189.1"/>
    </source>
</evidence>
<organism evidence="3 4">
    <name type="scientific">Mya arenaria</name>
    <name type="common">Soft-shell clam</name>
    <dbReference type="NCBI Taxonomy" id="6604"/>
    <lineage>
        <taxon>Eukaryota</taxon>
        <taxon>Metazoa</taxon>
        <taxon>Spiralia</taxon>
        <taxon>Lophotrochozoa</taxon>
        <taxon>Mollusca</taxon>
        <taxon>Bivalvia</taxon>
        <taxon>Autobranchia</taxon>
        <taxon>Heteroconchia</taxon>
        <taxon>Euheterodonta</taxon>
        <taxon>Imparidentia</taxon>
        <taxon>Neoheterodontei</taxon>
        <taxon>Myida</taxon>
        <taxon>Myoidea</taxon>
        <taxon>Myidae</taxon>
        <taxon>Mya</taxon>
    </lineage>
</organism>
<evidence type="ECO:0000256" key="2">
    <source>
        <dbReference type="SAM" id="Coils"/>
    </source>
</evidence>